<proteinExistence type="inferred from homology"/>
<evidence type="ECO:0000259" key="10">
    <source>
        <dbReference type="Pfam" id="PF01077"/>
    </source>
</evidence>
<dbReference type="EMBL" id="CP018477">
    <property type="protein sequence ID" value="ASV74469.1"/>
    <property type="molecule type" value="Genomic_DNA"/>
</dbReference>
<accession>A0A286RES0</accession>
<feature type="domain" description="Nitrite/Sulfite reductase ferredoxin-like" evidence="11">
    <location>
        <begin position="350"/>
        <end position="418"/>
    </location>
</feature>
<evidence type="ECO:0000313" key="13">
    <source>
        <dbReference type="Proteomes" id="UP000215086"/>
    </source>
</evidence>
<dbReference type="EC" id="1.8.1.2" evidence="12"/>
<dbReference type="NCBIfam" id="NF010029">
    <property type="entry name" value="PRK13504.1"/>
    <property type="match status" value="1"/>
</dbReference>
<protein>
    <submittedName>
        <fullName evidence="12">Sulfite reductase [NADPH] hemoprotein beta-component</fullName>
        <ecNumber evidence="12">1.8.1.2</ecNumber>
    </submittedName>
</protein>
<dbReference type="GO" id="GO:0046872">
    <property type="term" value="F:metal ion binding"/>
    <property type="evidence" value="ECO:0007669"/>
    <property type="project" value="UniProtKB-KW"/>
</dbReference>
<dbReference type="InterPro" id="IPR006066">
    <property type="entry name" value="NO2/SO3_Rdtase_FeS/sirohaem_BS"/>
</dbReference>
<dbReference type="Pfam" id="PF03460">
    <property type="entry name" value="NIR_SIR_ferr"/>
    <property type="match status" value="2"/>
</dbReference>
<dbReference type="GO" id="GO:0000103">
    <property type="term" value="P:sulfate assimilation"/>
    <property type="evidence" value="ECO:0007669"/>
    <property type="project" value="TreeGrafter"/>
</dbReference>
<evidence type="ECO:0000256" key="6">
    <source>
        <dbReference type="ARBA" id="ARBA00022723"/>
    </source>
</evidence>
<evidence type="ECO:0000256" key="7">
    <source>
        <dbReference type="ARBA" id="ARBA00023002"/>
    </source>
</evidence>
<comment type="cofactor">
    <cofactor evidence="1">
        <name>siroheme</name>
        <dbReference type="ChEBI" id="CHEBI:60052"/>
    </cofactor>
</comment>
<evidence type="ECO:0000259" key="11">
    <source>
        <dbReference type="Pfam" id="PF03460"/>
    </source>
</evidence>
<feature type="domain" description="Nitrite/sulphite reductase 4Fe-4S" evidence="10">
    <location>
        <begin position="169"/>
        <end position="330"/>
    </location>
</feature>
<comment type="cofactor">
    <cofactor evidence="2">
        <name>[4Fe-4S] cluster</name>
        <dbReference type="ChEBI" id="CHEBI:49883"/>
    </cofactor>
</comment>
<dbReference type="InterPro" id="IPR006067">
    <property type="entry name" value="NO2/SO3_Rdtase_4Fe4S_dom"/>
</dbReference>
<keyword evidence="9" id="KW-0411">Iron-sulfur</keyword>
<dbReference type="GO" id="GO:0050311">
    <property type="term" value="F:sulfite reductase (ferredoxin) activity"/>
    <property type="evidence" value="ECO:0007669"/>
    <property type="project" value="TreeGrafter"/>
</dbReference>
<dbReference type="FunFam" id="3.30.413.10:FF:000014">
    <property type="entry name" value="Sulfite reductase [ferredoxin], chloroplastic"/>
    <property type="match status" value="1"/>
</dbReference>
<dbReference type="PRINTS" id="PR00397">
    <property type="entry name" value="SIROHAEM"/>
</dbReference>
<dbReference type="GO" id="GO:0004783">
    <property type="term" value="F:sulfite reductase (NADPH) activity"/>
    <property type="evidence" value="ECO:0007669"/>
    <property type="project" value="UniProtKB-EC"/>
</dbReference>
<dbReference type="GO" id="GO:0051539">
    <property type="term" value="F:4 iron, 4 sulfur cluster binding"/>
    <property type="evidence" value="ECO:0007669"/>
    <property type="project" value="UniProtKB-KW"/>
</dbReference>
<dbReference type="InterPro" id="IPR045854">
    <property type="entry name" value="NO2/SO3_Rdtase_4Fe4S_sf"/>
</dbReference>
<evidence type="ECO:0000256" key="8">
    <source>
        <dbReference type="ARBA" id="ARBA00023004"/>
    </source>
</evidence>
<dbReference type="RefSeq" id="WP_095414781.1">
    <property type="nucleotide sequence ID" value="NZ_CP018477.1"/>
</dbReference>
<gene>
    <name evidence="12" type="ORF">THTE_1867</name>
</gene>
<dbReference type="SUPFAM" id="SSF56014">
    <property type="entry name" value="Nitrite and sulphite reductase 4Fe-4S domain-like"/>
    <property type="match status" value="2"/>
</dbReference>
<keyword evidence="8" id="KW-0408">Iron</keyword>
<dbReference type="OrthoDB" id="9803707at2"/>
<dbReference type="AlphaFoldDB" id="A0A286RES0"/>
<dbReference type="Pfam" id="PF01077">
    <property type="entry name" value="NIR_SIR"/>
    <property type="match status" value="2"/>
</dbReference>
<evidence type="ECO:0000256" key="3">
    <source>
        <dbReference type="ARBA" id="ARBA00010429"/>
    </source>
</evidence>
<evidence type="ECO:0000256" key="2">
    <source>
        <dbReference type="ARBA" id="ARBA00001966"/>
    </source>
</evidence>
<name>A0A286RES0_9BACT</name>
<sequence length="586" mass="65882">MSDSPQQKPERKRSGVEEVKEASQFLYRILAEEVFNDQPAFSEKAVQVLKHHGTYQQDDRDRRREGKTYIMMVRVKVPGGVLTWQQLLAQLDLCDELGNATARITDRQDLQLHGVLKRNLREAIQRINEVQMTTLGACGDVVRNVICCPAPLRHDGVREELQELARAVTRHLLPRTPAYHQIWLTDPETQEKQLVGGQADPEEVEPIYGKTYLPRKFKIALGLLDDNCVDVYANDLGFVAIVEDGRIAGFNVLAGGSLGVTPSNKNTFPALAKPVGFISKDEVIPIAEAVVKIFRDFGERGDRKRARLKYLIADRGIDWFRQTLEQYYGRSIRDPLPVSVRGFDDHIGWHDQGDGKWFYGLNVENGRILDRDGFRLKSAIREICQRFQPGIRFTAHQSILFCDLPENVRPELEGILREHGVPLSEEISQVRRWSMACVALPTCPLAVTESERVLPGLIDQLEVELARLGLENERFTVRMTGCPNGCARPYNADIGLVGRTVNKYAIYLGGRLLGDRLGELYLDTVPLGEIIPTLRPVLTLFAQHRQNGETLGDFCHRIGIQKLRELCAANGGQGVAIAEGMESETC</sequence>
<organism evidence="12 13">
    <name type="scientific">Thermogutta terrifontis</name>
    <dbReference type="NCBI Taxonomy" id="1331910"/>
    <lineage>
        <taxon>Bacteria</taxon>
        <taxon>Pseudomonadati</taxon>
        <taxon>Planctomycetota</taxon>
        <taxon>Planctomycetia</taxon>
        <taxon>Pirellulales</taxon>
        <taxon>Thermoguttaceae</taxon>
        <taxon>Thermogutta</taxon>
    </lineage>
</organism>
<evidence type="ECO:0000256" key="1">
    <source>
        <dbReference type="ARBA" id="ARBA00001929"/>
    </source>
</evidence>
<keyword evidence="6" id="KW-0479">Metal-binding</keyword>
<dbReference type="Gene3D" id="3.30.413.10">
    <property type="entry name" value="Sulfite Reductase Hemoprotein, domain 1"/>
    <property type="match status" value="2"/>
</dbReference>
<evidence type="ECO:0000256" key="9">
    <source>
        <dbReference type="ARBA" id="ARBA00023014"/>
    </source>
</evidence>
<comment type="similarity">
    <text evidence="3">Belongs to the nitrite and sulfite reductase 4Fe-4S domain family.</text>
</comment>
<keyword evidence="7 12" id="KW-0560">Oxidoreductase</keyword>
<dbReference type="PANTHER" id="PTHR11493">
    <property type="entry name" value="SULFITE REDUCTASE [NADPH] SUBUNIT BETA-RELATED"/>
    <property type="match status" value="1"/>
</dbReference>
<keyword evidence="5" id="KW-0349">Heme</keyword>
<dbReference type="InterPro" id="IPR036136">
    <property type="entry name" value="Nit/Sulf_reduc_fer-like_dom_sf"/>
</dbReference>
<dbReference type="InterPro" id="IPR005117">
    <property type="entry name" value="NiRdtase/SiRdtase_haem-b_fer"/>
</dbReference>
<feature type="domain" description="Nitrite/Sulfite reductase ferredoxin-like" evidence="11">
    <location>
        <begin position="66"/>
        <end position="130"/>
    </location>
</feature>
<dbReference type="InterPro" id="IPR045169">
    <property type="entry name" value="NO2/SO3_Rdtase_4Fe4S_prot"/>
</dbReference>
<reference evidence="12 13" key="1">
    <citation type="journal article" name="Front. Microbiol.">
        <title>Sugar Metabolism of the First Thermophilic Planctomycete Thermogutta terrifontis: Comparative Genomic and Transcriptomic Approaches.</title>
        <authorList>
            <person name="Elcheninov A.G."/>
            <person name="Menzel P."/>
            <person name="Gudbergsdottir S.R."/>
            <person name="Slesarev A.I."/>
            <person name="Kadnikov V.V."/>
            <person name="Krogh A."/>
            <person name="Bonch-Osmolovskaya E.A."/>
            <person name="Peng X."/>
            <person name="Kublanov I.V."/>
        </authorList>
    </citation>
    <scope>NUCLEOTIDE SEQUENCE [LARGE SCALE GENOMIC DNA]</scope>
    <source>
        <strain evidence="12 13">R1</strain>
    </source>
</reference>
<dbReference type="GO" id="GO:0020037">
    <property type="term" value="F:heme binding"/>
    <property type="evidence" value="ECO:0007669"/>
    <property type="project" value="InterPro"/>
</dbReference>
<dbReference type="Proteomes" id="UP000215086">
    <property type="component" value="Chromosome"/>
</dbReference>
<dbReference type="KEGG" id="ttf:THTE_1867"/>
<keyword evidence="13" id="KW-1185">Reference proteome</keyword>
<evidence type="ECO:0000256" key="4">
    <source>
        <dbReference type="ARBA" id="ARBA00022485"/>
    </source>
</evidence>
<evidence type="ECO:0000313" key="12">
    <source>
        <dbReference type="EMBL" id="ASV74469.1"/>
    </source>
</evidence>
<dbReference type="PROSITE" id="PS00365">
    <property type="entry name" value="NIR_SIR"/>
    <property type="match status" value="1"/>
</dbReference>
<feature type="domain" description="Nitrite/sulphite reductase 4Fe-4S" evidence="10">
    <location>
        <begin position="435"/>
        <end position="567"/>
    </location>
</feature>
<dbReference type="Gene3D" id="3.90.480.10">
    <property type="entry name" value="Sulfite Reductase Hemoprotein,Domain 2"/>
    <property type="match status" value="1"/>
</dbReference>
<evidence type="ECO:0000256" key="5">
    <source>
        <dbReference type="ARBA" id="ARBA00022617"/>
    </source>
</evidence>
<dbReference type="SUPFAM" id="SSF55124">
    <property type="entry name" value="Nitrite/Sulfite reductase N-terminal domain-like"/>
    <property type="match status" value="2"/>
</dbReference>
<dbReference type="PANTHER" id="PTHR11493:SF47">
    <property type="entry name" value="SULFITE REDUCTASE [NADPH] SUBUNIT BETA"/>
    <property type="match status" value="1"/>
</dbReference>
<dbReference type="GO" id="GO:0009337">
    <property type="term" value="C:sulfite reductase complex (NADPH)"/>
    <property type="evidence" value="ECO:0007669"/>
    <property type="project" value="TreeGrafter"/>
</dbReference>
<keyword evidence="4" id="KW-0004">4Fe-4S</keyword>